<reference evidence="3 4" key="1">
    <citation type="submission" date="2019-09" db="EMBL/GenBank/DDBJ databases">
        <title>Draft genome of the ectomycorrhizal ascomycete Sphaerosporella brunnea.</title>
        <authorList>
            <consortium name="DOE Joint Genome Institute"/>
            <person name="Benucci G.M."/>
            <person name="Marozzi G."/>
            <person name="Antonielli L."/>
            <person name="Sanchez S."/>
            <person name="Marco P."/>
            <person name="Wang X."/>
            <person name="Falini L.B."/>
            <person name="Barry K."/>
            <person name="Haridas S."/>
            <person name="Lipzen A."/>
            <person name="Labutti K."/>
            <person name="Grigoriev I.V."/>
            <person name="Murat C."/>
            <person name="Martin F."/>
            <person name="Albertini E."/>
            <person name="Donnini D."/>
            <person name="Bonito G."/>
        </authorList>
    </citation>
    <scope>NUCLEOTIDE SEQUENCE [LARGE SCALE GENOMIC DNA]</scope>
    <source>
        <strain evidence="3 4">Sb_GMNB300</strain>
    </source>
</reference>
<keyword evidence="2" id="KW-1133">Transmembrane helix</keyword>
<name>A0A5J5EUT0_9PEZI</name>
<accession>A0A5J5EUT0</accession>
<dbReference type="AlphaFoldDB" id="A0A5J5EUT0"/>
<dbReference type="EMBL" id="VXIS01000121">
    <property type="protein sequence ID" value="KAA8903145.1"/>
    <property type="molecule type" value="Genomic_DNA"/>
</dbReference>
<gene>
    <name evidence="3" type="ORF">FN846DRAFT_908184</name>
</gene>
<protein>
    <submittedName>
        <fullName evidence="3">Uncharacterized protein</fullName>
    </submittedName>
</protein>
<feature type="region of interest" description="Disordered" evidence="1">
    <location>
        <begin position="413"/>
        <end position="491"/>
    </location>
</feature>
<evidence type="ECO:0000256" key="2">
    <source>
        <dbReference type="SAM" id="Phobius"/>
    </source>
</evidence>
<evidence type="ECO:0000313" key="3">
    <source>
        <dbReference type="EMBL" id="KAA8903145.1"/>
    </source>
</evidence>
<organism evidence="3 4">
    <name type="scientific">Sphaerosporella brunnea</name>
    <dbReference type="NCBI Taxonomy" id="1250544"/>
    <lineage>
        <taxon>Eukaryota</taxon>
        <taxon>Fungi</taxon>
        <taxon>Dikarya</taxon>
        <taxon>Ascomycota</taxon>
        <taxon>Pezizomycotina</taxon>
        <taxon>Pezizomycetes</taxon>
        <taxon>Pezizales</taxon>
        <taxon>Pyronemataceae</taxon>
        <taxon>Sphaerosporella</taxon>
    </lineage>
</organism>
<feature type="transmembrane region" description="Helical" evidence="2">
    <location>
        <begin position="178"/>
        <end position="200"/>
    </location>
</feature>
<feature type="region of interest" description="Disordered" evidence="1">
    <location>
        <begin position="246"/>
        <end position="326"/>
    </location>
</feature>
<dbReference type="InParanoid" id="A0A5J5EUT0"/>
<dbReference type="Proteomes" id="UP000326924">
    <property type="component" value="Unassembled WGS sequence"/>
</dbReference>
<dbReference type="OrthoDB" id="411251at2759"/>
<keyword evidence="4" id="KW-1185">Reference proteome</keyword>
<keyword evidence="2" id="KW-0472">Membrane</keyword>
<keyword evidence="2" id="KW-0812">Transmembrane</keyword>
<proteinExistence type="predicted"/>
<sequence length="491" mass="52512">MPQILILALIVGVGILTVPLRLSELCVSISKRNLPLPGSFPVGSSRLRKVAHLLGRVRFRPGLRVLHDLAVDAAQRPGEHRHLADTLHEVVRRAHRKRALAVLGAEDYYQPVGGAGDYGFYLYLGYSVRGDAGLRGGGAAGFGVWLLVVARGAGGDGAVDGGSAAAAVAISGSGGGGVVFVVLVFVFFFVFSFVVLFLVLRAGVLEAVFECISEDCLQDAVDALERAKENDSIAYLRFHWRDPRIGNGERSPSAEDEEEDDEAEDEEEDEDQDDEDDAAAAATGNRNSSSSRTPVNSAITASSPSDDEQPDPEARSASTPQSSVSANTVAEVEVEAVVSCTSDGLVVILRKARGPRLPAAGAAGVFASPWAHTPLLPAQQAPSSGVPAHDFMESIRQVAVFAWSLRSINGEIMQHAQPGPKPDSSEKVGDFSKPGTTHWKRSREWEVAFGDRNAQLAEAERDSQYPDSDDEGKDKDLRHSNKKRVRGDDDA</sequence>
<evidence type="ECO:0000313" key="4">
    <source>
        <dbReference type="Proteomes" id="UP000326924"/>
    </source>
</evidence>
<comment type="caution">
    <text evidence="3">The sequence shown here is derived from an EMBL/GenBank/DDBJ whole genome shotgun (WGS) entry which is preliminary data.</text>
</comment>
<evidence type="ECO:0000256" key="1">
    <source>
        <dbReference type="SAM" id="MobiDB-lite"/>
    </source>
</evidence>
<feature type="compositionally biased region" description="Acidic residues" evidence="1">
    <location>
        <begin position="254"/>
        <end position="278"/>
    </location>
</feature>
<feature type="compositionally biased region" description="Polar residues" evidence="1">
    <location>
        <begin position="284"/>
        <end position="304"/>
    </location>
</feature>